<organism evidence="1 2">
    <name type="scientific">Immersiella caudata</name>
    <dbReference type="NCBI Taxonomy" id="314043"/>
    <lineage>
        <taxon>Eukaryota</taxon>
        <taxon>Fungi</taxon>
        <taxon>Dikarya</taxon>
        <taxon>Ascomycota</taxon>
        <taxon>Pezizomycotina</taxon>
        <taxon>Sordariomycetes</taxon>
        <taxon>Sordariomycetidae</taxon>
        <taxon>Sordariales</taxon>
        <taxon>Lasiosphaeriaceae</taxon>
        <taxon>Immersiella</taxon>
    </lineage>
</organism>
<accession>A0AA39WFY4</accession>
<gene>
    <name evidence="1" type="ORF">B0T14DRAFT_528870</name>
</gene>
<dbReference type="EMBL" id="JAULSU010000006">
    <property type="protein sequence ID" value="KAK0614669.1"/>
    <property type="molecule type" value="Genomic_DNA"/>
</dbReference>
<sequence>MTGGNGCAVFAIAPSGKVGRWGSELERRRPAAASRSVLAVRGGCATVGCWGFAADAKSSRDGSGPLNRRSRIADCWRSSDRCCTSRRQSSWAVRAWRSGEPTRDGDCAGADSLTVGGSSIMGVAGVTVVDVEAASPVYAAGRACPKYDDSESPSLVGPISPVFASVASISLRLAHRLSLSTLVPSVSPRVNRVLLYRICCSRQRISPE</sequence>
<proteinExistence type="predicted"/>
<comment type="caution">
    <text evidence="1">The sequence shown here is derived from an EMBL/GenBank/DDBJ whole genome shotgun (WGS) entry which is preliminary data.</text>
</comment>
<reference evidence="1" key="1">
    <citation type="submission" date="2023-06" db="EMBL/GenBank/DDBJ databases">
        <title>Genome-scale phylogeny and comparative genomics of the fungal order Sordariales.</title>
        <authorList>
            <consortium name="Lawrence Berkeley National Laboratory"/>
            <person name="Hensen N."/>
            <person name="Bonometti L."/>
            <person name="Westerberg I."/>
            <person name="Brannstrom I.O."/>
            <person name="Guillou S."/>
            <person name="Cros-Aarteil S."/>
            <person name="Calhoun S."/>
            <person name="Haridas S."/>
            <person name="Kuo A."/>
            <person name="Mondo S."/>
            <person name="Pangilinan J."/>
            <person name="Riley R."/>
            <person name="Labutti K."/>
            <person name="Andreopoulos B."/>
            <person name="Lipzen A."/>
            <person name="Chen C."/>
            <person name="Yanf M."/>
            <person name="Daum C."/>
            <person name="Ng V."/>
            <person name="Clum A."/>
            <person name="Steindorff A."/>
            <person name="Ohm R."/>
            <person name="Martin F."/>
            <person name="Silar P."/>
            <person name="Natvig D."/>
            <person name="Lalanne C."/>
            <person name="Gautier V."/>
            <person name="Ament-Velasquez S.L."/>
            <person name="Kruys A."/>
            <person name="Hutchinson M.I."/>
            <person name="Powell A.J."/>
            <person name="Barry K."/>
            <person name="Miller A.N."/>
            <person name="Grigoriev I.V."/>
            <person name="Debuchy R."/>
            <person name="Gladieux P."/>
            <person name="Thoren M.H."/>
            <person name="Johannesson H."/>
        </authorList>
    </citation>
    <scope>NUCLEOTIDE SEQUENCE</scope>
    <source>
        <strain evidence="1">CBS 606.72</strain>
    </source>
</reference>
<dbReference type="AlphaFoldDB" id="A0AA39WFY4"/>
<protein>
    <submittedName>
        <fullName evidence="1">Uncharacterized protein</fullName>
    </submittedName>
</protein>
<name>A0AA39WFY4_9PEZI</name>
<dbReference type="Proteomes" id="UP001175000">
    <property type="component" value="Unassembled WGS sequence"/>
</dbReference>
<evidence type="ECO:0000313" key="2">
    <source>
        <dbReference type="Proteomes" id="UP001175000"/>
    </source>
</evidence>
<evidence type="ECO:0000313" key="1">
    <source>
        <dbReference type="EMBL" id="KAK0614669.1"/>
    </source>
</evidence>
<keyword evidence="2" id="KW-1185">Reference proteome</keyword>